<feature type="binding site" evidence="18">
    <location>
        <position position="135"/>
    </location>
    <ligand>
        <name>K(+)</name>
        <dbReference type="ChEBI" id="CHEBI:29103"/>
    </ligand>
</feature>
<evidence type="ECO:0000259" key="20">
    <source>
        <dbReference type="PROSITE" id="PS51383"/>
    </source>
</evidence>
<dbReference type="SUPFAM" id="SSF64153">
    <property type="entry name" value="YjeF N-terminal domain-like"/>
    <property type="match status" value="1"/>
</dbReference>
<dbReference type="RefSeq" id="WP_178365399.1">
    <property type="nucleotide sequence ID" value="NZ_JACADJ010000006.1"/>
</dbReference>
<keyword evidence="6 17" id="KW-0547">Nucleotide-binding</keyword>
<dbReference type="PROSITE" id="PS51385">
    <property type="entry name" value="YJEF_N"/>
    <property type="match status" value="1"/>
</dbReference>
<evidence type="ECO:0000313" key="23">
    <source>
        <dbReference type="Proteomes" id="UP000553343"/>
    </source>
</evidence>
<feature type="binding site" evidence="17">
    <location>
        <position position="341"/>
    </location>
    <ligand>
        <name>(6S)-NADPHX</name>
        <dbReference type="ChEBI" id="CHEBI:64076"/>
    </ligand>
</feature>
<dbReference type="InterPro" id="IPR000631">
    <property type="entry name" value="CARKD"/>
</dbReference>
<comment type="caution">
    <text evidence="22">The sequence shown here is derived from an EMBL/GenBank/DDBJ whole genome shotgun (WGS) entry which is preliminary data.</text>
</comment>
<dbReference type="HAMAP" id="MF_01966">
    <property type="entry name" value="NADHX_epimerase"/>
    <property type="match status" value="1"/>
</dbReference>
<dbReference type="NCBIfam" id="TIGR00196">
    <property type="entry name" value="yjeF_cterm"/>
    <property type="match status" value="1"/>
</dbReference>
<feature type="binding site" evidence="18">
    <location>
        <begin position="58"/>
        <end position="62"/>
    </location>
    <ligand>
        <name>(6S)-NADPHX</name>
        <dbReference type="ChEBI" id="CHEBI:64076"/>
    </ligand>
</feature>
<evidence type="ECO:0000256" key="6">
    <source>
        <dbReference type="ARBA" id="ARBA00022741"/>
    </source>
</evidence>
<comment type="similarity">
    <text evidence="4 19">In the C-terminal section; belongs to the NnrD/CARKD family.</text>
</comment>
<evidence type="ECO:0000256" key="11">
    <source>
        <dbReference type="ARBA" id="ARBA00023235"/>
    </source>
</evidence>
<evidence type="ECO:0000256" key="16">
    <source>
        <dbReference type="ARBA" id="ARBA00049209"/>
    </source>
</evidence>
<keyword evidence="10 17" id="KW-0520">NAD</keyword>
<evidence type="ECO:0000256" key="15">
    <source>
        <dbReference type="ARBA" id="ARBA00048238"/>
    </source>
</evidence>
<dbReference type="InterPro" id="IPR017953">
    <property type="entry name" value="Carbohydrate_kinase_pred_CS"/>
</dbReference>
<evidence type="ECO:0000313" key="22">
    <source>
        <dbReference type="EMBL" id="NWH03942.1"/>
    </source>
</evidence>
<dbReference type="GO" id="GO:0110051">
    <property type="term" value="P:metabolite repair"/>
    <property type="evidence" value="ECO:0007669"/>
    <property type="project" value="TreeGrafter"/>
</dbReference>
<evidence type="ECO:0000256" key="18">
    <source>
        <dbReference type="HAMAP-Rule" id="MF_01966"/>
    </source>
</evidence>
<dbReference type="Pfam" id="PF03853">
    <property type="entry name" value="YjeF_N"/>
    <property type="match status" value="1"/>
</dbReference>
<dbReference type="InterPro" id="IPR029056">
    <property type="entry name" value="Ribokinase-like"/>
</dbReference>
<comment type="similarity">
    <text evidence="18">Belongs to the NnrE/AIBP family.</text>
</comment>
<feature type="binding site" evidence="18">
    <location>
        <position position="59"/>
    </location>
    <ligand>
        <name>K(+)</name>
        <dbReference type="ChEBI" id="CHEBI:29103"/>
    </ligand>
</feature>
<evidence type="ECO:0000256" key="13">
    <source>
        <dbReference type="ARBA" id="ARBA00023268"/>
    </source>
</evidence>
<keyword evidence="11 18" id="KW-0413">Isomerase</keyword>
<keyword evidence="13" id="KW-0511">Multifunctional enzyme</keyword>
<feature type="binding site" evidence="17">
    <location>
        <position position="459"/>
    </location>
    <ligand>
        <name>(6S)-NADPHX</name>
        <dbReference type="ChEBI" id="CHEBI:64076"/>
    </ligand>
</feature>
<dbReference type="PROSITE" id="PS51383">
    <property type="entry name" value="YJEF_C_3"/>
    <property type="match status" value="1"/>
</dbReference>
<comment type="function">
    <text evidence="17">Catalyzes the dehydration of the S-form of NAD(P)HX at the expense of ADP, which is converted to AMP. Together with NAD(P)HX epimerase, which catalyzes the epimerization of the S- and R-forms, the enzyme allows the repair of both epimers of NAD(P)HX, a damaged form of NAD(P)H that is a result of enzymatic or heat-dependent hydration.</text>
</comment>
<comment type="catalytic activity">
    <reaction evidence="15 17 19">
        <text>(6S)-NADHX + ADP = AMP + phosphate + NADH + H(+)</text>
        <dbReference type="Rhea" id="RHEA:32223"/>
        <dbReference type="ChEBI" id="CHEBI:15378"/>
        <dbReference type="ChEBI" id="CHEBI:43474"/>
        <dbReference type="ChEBI" id="CHEBI:57945"/>
        <dbReference type="ChEBI" id="CHEBI:64074"/>
        <dbReference type="ChEBI" id="CHEBI:456215"/>
        <dbReference type="ChEBI" id="CHEBI:456216"/>
        <dbReference type="EC" id="4.2.1.136"/>
    </reaction>
</comment>
<feature type="binding site" evidence="17">
    <location>
        <position position="458"/>
    </location>
    <ligand>
        <name>AMP</name>
        <dbReference type="ChEBI" id="CHEBI:456215"/>
    </ligand>
</feature>
<comment type="cofactor">
    <cofactor evidence="18 19">
        <name>K(+)</name>
        <dbReference type="ChEBI" id="CHEBI:29103"/>
    </cofactor>
    <text evidence="18 19">Binds 1 potassium ion per subunit.</text>
</comment>
<evidence type="ECO:0000256" key="2">
    <source>
        <dbReference type="ARBA" id="ARBA00000909"/>
    </source>
</evidence>
<evidence type="ECO:0000256" key="5">
    <source>
        <dbReference type="ARBA" id="ARBA00022723"/>
    </source>
</evidence>
<dbReference type="InterPro" id="IPR036652">
    <property type="entry name" value="YjeF_N_dom_sf"/>
</dbReference>
<evidence type="ECO:0000256" key="3">
    <source>
        <dbReference type="ARBA" id="ARBA00006001"/>
    </source>
</evidence>
<dbReference type="GO" id="GO:0046872">
    <property type="term" value="F:metal ion binding"/>
    <property type="evidence" value="ECO:0007669"/>
    <property type="project" value="UniProtKB-UniRule"/>
</dbReference>
<evidence type="ECO:0000256" key="17">
    <source>
        <dbReference type="HAMAP-Rule" id="MF_01965"/>
    </source>
</evidence>
<name>A0A850T3Z2_9BACT</name>
<proteinExistence type="inferred from homology"/>
<dbReference type="AlphaFoldDB" id="A0A850T3Z2"/>
<dbReference type="NCBIfam" id="TIGR00197">
    <property type="entry name" value="yjeF_nterm"/>
    <property type="match status" value="1"/>
</dbReference>
<dbReference type="EMBL" id="JACADJ010000006">
    <property type="protein sequence ID" value="NWH03942.1"/>
    <property type="molecule type" value="Genomic_DNA"/>
</dbReference>
<dbReference type="PANTHER" id="PTHR12592">
    <property type="entry name" value="ATP-DEPENDENT (S)-NAD(P)H-HYDRATE DEHYDRATASE FAMILY MEMBER"/>
    <property type="match status" value="1"/>
</dbReference>
<dbReference type="SUPFAM" id="SSF53613">
    <property type="entry name" value="Ribokinase-like"/>
    <property type="match status" value="1"/>
</dbReference>
<feature type="binding site" evidence="18">
    <location>
        <begin position="139"/>
        <end position="145"/>
    </location>
    <ligand>
        <name>(6S)-NADPHX</name>
        <dbReference type="ChEBI" id="CHEBI:64076"/>
    </ligand>
</feature>
<organism evidence="22 23">
    <name type="scientific">Desulfobacter latus</name>
    <dbReference type="NCBI Taxonomy" id="2292"/>
    <lineage>
        <taxon>Bacteria</taxon>
        <taxon>Pseudomonadati</taxon>
        <taxon>Thermodesulfobacteriota</taxon>
        <taxon>Desulfobacteria</taxon>
        <taxon>Desulfobacterales</taxon>
        <taxon>Desulfobacteraceae</taxon>
        <taxon>Desulfobacter</taxon>
    </lineage>
</organism>
<keyword evidence="12 17" id="KW-0456">Lyase</keyword>
<dbReference type="EC" id="5.1.99.6" evidence="19"/>
<comment type="subunit">
    <text evidence="17">Homotetramer.</text>
</comment>
<sequence>MIIVTTRQMQQMDKNTIESFGIPGRVLMENAGRGALETLSDHFDLKGARVAVVAGRGNNGGDGFVIGRYLMEMGVSVSFFLLSNPNRVQGDAGVNMNLVMDLLAEHSQSQFIEITDKESLEAAGEILQDHDLFVDAIFGTGLNADVRGIYRDVIELINDSGKAVFSVDIPSGINADTGAVCGVAIQADATATFAFAKAGHILYPGNFHTGDLEVIDIGIPGHIAKAQSPDIFLPESHDIADLIPARNFNAHKGSFGHLLVLAGSPGKTGAAALCANAAMRTGAGLVTLGVPETLMPVIEPMVMEPMTTALAQTPSGGLSATAVDDITALLADKAALALGPGIGTDPGTRELIKGIMAIASVPMVIDADGLNCIAENPDILGTVKAPVILTPHPGEMARLTGKTTADIQQNRMETARNFAEKYKVILVLKGAQTLVACPDGAVSICPTGNPGMACGGMGDVLTGMIAAFLAQNLPPESAALAGVYVHGLCGDLLAQDYAFGFSASDMVANIPQALKTLFS</sequence>
<dbReference type="PANTHER" id="PTHR12592:SF0">
    <property type="entry name" value="ATP-DEPENDENT (S)-NAD(P)H-HYDRATE DEHYDRATASE"/>
    <property type="match status" value="1"/>
</dbReference>
<feature type="binding site" evidence="18">
    <location>
        <position position="171"/>
    </location>
    <ligand>
        <name>K(+)</name>
        <dbReference type="ChEBI" id="CHEBI:29103"/>
    </ligand>
</feature>
<comment type="function">
    <text evidence="18">Catalyzes the epimerization of the S- and R-forms of NAD(P)HX, a damaged form of NAD(P)H that is a result of enzymatic or heat-dependent hydration. This is a prerequisite for the S-specific NAD(P)H-hydrate dehydratase to allow the repair of both epimers of NAD(P)HX.</text>
</comment>
<protein>
    <recommendedName>
        <fullName evidence="19">Bifunctional NAD(P)H-hydrate repair enzyme</fullName>
    </recommendedName>
    <alternativeName>
        <fullName evidence="19">Nicotinamide nucleotide repair protein</fullName>
    </alternativeName>
    <domain>
        <recommendedName>
            <fullName evidence="19">ADP-dependent (S)-NAD(P)H-hydrate dehydratase</fullName>
            <ecNumber evidence="19">4.2.1.136</ecNumber>
        </recommendedName>
        <alternativeName>
            <fullName evidence="19">ADP-dependent NAD(P)HX dehydratase</fullName>
        </alternativeName>
    </domain>
    <domain>
        <recommendedName>
            <fullName evidence="19">NAD(P)H-hydrate epimerase</fullName>
            <ecNumber evidence="19">5.1.99.6</ecNumber>
        </recommendedName>
    </domain>
</protein>
<feature type="binding site" evidence="17">
    <location>
        <position position="392"/>
    </location>
    <ligand>
        <name>(6S)-NADPHX</name>
        <dbReference type="ChEBI" id="CHEBI:64076"/>
    </ligand>
</feature>
<dbReference type="GO" id="GO:0005524">
    <property type="term" value="F:ATP binding"/>
    <property type="evidence" value="ECO:0007669"/>
    <property type="project" value="UniProtKB-UniRule"/>
</dbReference>
<evidence type="ECO:0000256" key="19">
    <source>
        <dbReference type="PIRNR" id="PIRNR017184"/>
    </source>
</evidence>
<keyword evidence="8 17" id="KW-0521">NADP</keyword>
<keyword evidence="5 18" id="KW-0479">Metal-binding</keyword>
<dbReference type="CDD" id="cd01171">
    <property type="entry name" value="YXKO-related"/>
    <property type="match status" value="1"/>
</dbReference>
<accession>A0A850T3Z2</accession>
<keyword evidence="7 17" id="KW-0067">ATP-binding</keyword>
<evidence type="ECO:0000256" key="7">
    <source>
        <dbReference type="ARBA" id="ARBA00022840"/>
    </source>
</evidence>
<dbReference type="GO" id="GO:0052856">
    <property type="term" value="F:NAD(P)HX epimerase activity"/>
    <property type="evidence" value="ECO:0007669"/>
    <property type="project" value="UniProtKB-UniRule"/>
</dbReference>
<evidence type="ECO:0000256" key="4">
    <source>
        <dbReference type="ARBA" id="ARBA00009524"/>
    </source>
</evidence>
<evidence type="ECO:0000256" key="1">
    <source>
        <dbReference type="ARBA" id="ARBA00000013"/>
    </source>
</evidence>
<dbReference type="GO" id="GO:0046496">
    <property type="term" value="P:nicotinamide nucleotide metabolic process"/>
    <property type="evidence" value="ECO:0007669"/>
    <property type="project" value="UniProtKB-UniRule"/>
</dbReference>
<dbReference type="Pfam" id="PF01256">
    <property type="entry name" value="Carb_kinase"/>
    <property type="match status" value="1"/>
</dbReference>
<dbReference type="EC" id="4.2.1.136" evidence="19"/>
<dbReference type="Gene3D" id="3.40.50.10260">
    <property type="entry name" value="YjeF N-terminal domain"/>
    <property type="match status" value="1"/>
</dbReference>
<feature type="binding site" evidence="17">
    <location>
        <position position="270"/>
    </location>
    <ligand>
        <name>(6S)-NADPHX</name>
        <dbReference type="ChEBI" id="CHEBI:64076"/>
    </ligand>
</feature>
<dbReference type="InterPro" id="IPR004443">
    <property type="entry name" value="YjeF_N_dom"/>
</dbReference>
<dbReference type="GO" id="GO:0052855">
    <property type="term" value="F:ADP-dependent NAD(P)H-hydrate dehydratase activity"/>
    <property type="evidence" value="ECO:0007669"/>
    <property type="project" value="UniProtKB-UniRule"/>
</dbReference>
<comment type="similarity">
    <text evidence="17">Belongs to the NnrD/CARKD family.</text>
</comment>
<dbReference type="HAMAP" id="MF_01965">
    <property type="entry name" value="NADHX_dehydratase"/>
    <property type="match status" value="1"/>
</dbReference>
<feature type="binding site" evidence="18">
    <location>
        <position position="168"/>
    </location>
    <ligand>
        <name>(6S)-NADPHX</name>
        <dbReference type="ChEBI" id="CHEBI:64076"/>
    </ligand>
</feature>
<keyword evidence="9 18" id="KW-0630">Potassium</keyword>
<feature type="domain" description="YjeF N-terminal" evidence="21">
    <location>
        <begin position="9"/>
        <end position="225"/>
    </location>
</feature>
<comment type="similarity">
    <text evidence="3 19">In the N-terminal section; belongs to the NnrE/AIBP family.</text>
</comment>
<dbReference type="InterPro" id="IPR030677">
    <property type="entry name" value="Nnr"/>
</dbReference>
<reference evidence="22 23" key="1">
    <citation type="submission" date="2020-06" db="EMBL/GenBank/DDBJ databases">
        <title>High-quality draft genome of sulfate reducer Desulfobacter latus type strain AcrS2 isolated from marine sediment.</title>
        <authorList>
            <person name="Hoppe M."/>
            <person name="Larsen C.K."/>
            <person name="Marshall I.P.G."/>
            <person name="Schramm A."/>
            <person name="Marietou A.G."/>
        </authorList>
    </citation>
    <scope>NUCLEOTIDE SEQUENCE [LARGE SCALE GENOMIC DNA]</scope>
    <source>
        <strain evidence="22 23">AcRS2</strain>
    </source>
</reference>
<comment type="catalytic activity">
    <reaction evidence="16 17 19">
        <text>(6S)-NADPHX + ADP = AMP + phosphate + NADPH + H(+)</text>
        <dbReference type="Rhea" id="RHEA:32235"/>
        <dbReference type="ChEBI" id="CHEBI:15378"/>
        <dbReference type="ChEBI" id="CHEBI:43474"/>
        <dbReference type="ChEBI" id="CHEBI:57783"/>
        <dbReference type="ChEBI" id="CHEBI:64076"/>
        <dbReference type="ChEBI" id="CHEBI:456215"/>
        <dbReference type="ChEBI" id="CHEBI:456216"/>
        <dbReference type="EC" id="4.2.1.136"/>
    </reaction>
</comment>
<dbReference type="Proteomes" id="UP000553343">
    <property type="component" value="Unassembled WGS sequence"/>
</dbReference>
<dbReference type="Gene3D" id="3.40.1190.20">
    <property type="match status" value="1"/>
</dbReference>
<feature type="binding site" evidence="17">
    <location>
        <begin position="429"/>
        <end position="433"/>
    </location>
    <ligand>
        <name>AMP</name>
        <dbReference type="ChEBI" id="CHEBI:456215"/>
    </ligand>
</feature>
<feature type="binding site" evidence="18">
    <location>
        <position position="150"/>
    </location>
    <ligand>
        <name>(6S)-NADPHX</name>
        <dbReference type="ChEBI" id="CHEBI:64076"/>
    </ligand>
</feature>
<evidence type="ECO:0000256" key="10">
    <source>
        <dbReference type="ARBA" id="ARBA00023027"/>
    </source>
</evidence>
<keyword evidence="23" id="KW-1185">Reference proteome</keyword>
<comment type="function">
    <text evidence="14 19">Bifunctional enzyme that catalyzes the epimerization of the S- and R-forms of NAD(P)HX and the dehydration of the S-form of NAD(P)HX at the expense of ADP, which is converted to AMP. This allows the repair of both epimers of NAD(P)HX, a damaged form of NAD(P)H that is a result of enzymatic or heat-dependent hydration.</text>
</comment>
<comment type="catalytic activity">
    <reaction evidence="2 18 19">
        <text>(6R)-NADPHX = (6S)-NADPHX</text>
        <dbReference type="Rhea" id="RHEA:32227"/>
        <dbReference type="ChEBI" id="CHEBI:64076"/>
        <dbReference type="ChEBI" id="CHEBI:64077"/>
        <dbReference type="EC" id="5.1.99.6"/>
    </reaction>
</comment>
<comment type="catalytic activity">
    <reaction evidence="1 18 19">
        <text>(6R)-NADHX = (6S)-NADHX</text>
        <dbReference type="Rhea" id="RHEA:32215"/>
        <dbReference type="ChEBI" id="CHEBI:64074"/>
        <dbReference type="ChEBI" id="CHEBI:64075"/>
        <dbReference type="EC" id="5.1.99.6"/>
    </reaction>
</comment>
<evidence type="ECO:0000256" key="9">
    <source>
        <dbReference type="ARBA" id="ARBA00022958"/>
    </source>
</evidence>
<comment type="cofactor">
    <cofactor evidence="17">
        <name>Mg(2+)</name>
        <dbReference type="ChEBI" id="CHEBI:18420"/>
    </cofactor>
</comment>
<evidence type="ECO:0000256" key="12">
    <source>
        <dbReference type="ARBA" id="ARBA00023239"/>
    </source>
</evidence>
<evidence type="ECO:0000256" key="14">
    <source>
        <dbReference type="ARBA" id="ARBA00025153"/>
    </source>
</evidence>
<evidence type="ECO:0000259" key="21">
    <source>
        <dbReference type="PROSITE" id="PS51385"/>
    </source>
</evidence>
<evidence type="ECO:0000256" key="8">
    <source>
        <dbReference type="ARBA" id="ARBA00022857"/>
    </source>
</evidence>
<dbReference type="PIRSF" id="PIRSF017184">
    <property type="entry name" value="Nnr"/>
    <property type="match status" value="1"/>
</dbReference>
<dbReference type="PROSITE" id="PS01050">
    <property type="entry name" value="YJEF_C_2"/>
    <property type="match status" value="1"/>
</dbReference>
<gene>
    <name evidence="18" type="primary">nnrE</name>
    <name evidence="17" type="synonym">nnrD</name>
    <name evidence="22" type="ORF">HXW94_02850</name>
</gene>
<feature type="domain" description="YjeF C-terminal" evidence="20">
    <location>
        <begin position="235"/>
        <end position="517"/>
    </location>
</feature>